<organism evidence="1 2">
    <name type="scientific">Desulfosarcina alkanivorans</name>
    <dbReference type="NCBI Taxonomy" id="571177"/>
    <lineage>
        <taxon>Bacteria</taxon>
        <taxon>Pseudomonadati</taxon>
        <taxon>Thermodesulfobacteriota</taxon>
        <taxon>Desulfobacteria</taxon>
        <taxon>Desulfobacterales</taxon>
        <taxon>Desulfosarcinaceae</taxon>
        <taxon>Desulfosarcina</taxon>
    </lineage>
</organism>
<keyword evidence="2" id="KW-1185">Reference proteome</keyword>
<evidence type="ECO:0008006" key="3">
    <source>
        <dbReference type="Google" id="ProtNLM"/>
    </source>
</evidence>
<protein>
    <recommendedName>
        <fullName evidence="3">Periplasmic heavy metal sensor</fullName>
    </recommendedName>
</protein>
<dbReference type="CDD" id="cd09916">
    <property type="entry name" value="CpxP_like"/>
    <property type="match status" value="1"/>
</dbReference>
<dbReference type="RefSeq" id="WP_155318862.1">
    <property type="nucleotide sequence ID" value="NZ_AP021874.1"/>
</dbReference>
<reference evidence="1 2" key="1">
    <citation type="submission" date="2019-11" db="EMBL/GenBank/DDBJ databases">
        <title>Comparative genomics of hydrocarbon-degrading Desulfosarcina strains.</title>
        <authorList>
            <person name="Watanabe M."/>
            <person name="Kojima H."/>
            <person name="Fukui M."/>
        </authorList>
    </citation>
    <scope>NUCLEOTIDE SEQUENCE [LARGE SCALE GENOMIC DNA]</scope>
    <source>
        <strain evidence="1 2">PL12</strain>
    </source>
</reference>
<dbReference type="EMBL" id="AP021874">
    <property type="protein sequence ID" value="BBO70964.1"/>
    <property type="molecule type" value="Genomic_DNA"/>
</dbReference>
<dbReference type="GO" id="GO:0042597">
    <property type="term" value="C:periplasmic space"/>
    <property type="evidence" value="ECO:0007669"/>
    <property type="project" value="InterPro"/>
</dbReference>
<dbReference type="InterPro" id="IPR025961">
    <property type="entry name" value="Metal_resist"/>
</dbReference>
<dbReference type="Gene3D" id="1.20.120.1490">
    <property type="match status" value="1"/>
</dbReference>
<dbReference type="AlphaFoldDB" id="A0A5K7YXE4"/>
<dbReference type="InterPro" id="IPR012899">
    <property type="entry name" value="LTXXQ"/>
</dbReference>
<gene>
    <name evidence="1" type="ORF">DSCA_48940</name>
</gene>
<proteinExistence type="predicted"/>
<evidence type="ECO:0000313" key="2">
    <source>
        <dbReference type="Proteomes" id="UP000427906"/>
    </source>
</evidence>
<dbReference type="Pfam" id="PF13801">
    <property type="entry name" value="Metal_resist"/>
    <property type="match status" value="1"/>
</dbReference>
<accession>A0A5K7YXE4</accession>
<name>A0A5K7YXE4_9BACT</name>
<dbReference type="Proteomes" id="UP000427906">
    <property type="component" value="Chromosome"/>
</dbReference>
<dbReference type="KEGG" id="dalk:DSCA_48940"/>
<sequence>MNIKVIFMCVFGLLLGTGTVVWSQPFNGGPDGPGMHRPKVEEKMLMMLDLDDTQKTLAAEIVARYRNLERNLMEDNKGLHRRMTDALFAETFDEAAARETFRNNAAVHEDLMVLKGRMISEIRTILTPGQLGELQAMRARRMKAHARHAEFRALVEDSMAARK</sequence>
<evidence type="ECO:0000313" key="1">
    <source>
        <dbReference type="EMBL" id="BBO70964.1"/>
    </source>
</evidence>